<proteinExistence type="predicted"/>
<dbReference type="OrthoDB" id="6428047at2759"/>
<gene>
    <name evidence="7" type="ORF">AVEN_171409_1</name>
</gene>
<dbReference type="EMBL" id="BGPR01000292">
    <property type="protein sequence ID" value="GBM10917.1"/>
    <property type="molecule type" value="Genomic_DNA"/>
</dbReference>
<evidence type="ECO:0000256" key="2">
    <source>
        <dbReference type="ARBA" id="ARBA00022771"/>
    </source>
</evidence>
<keyword evidence="8" id="KW-1185">Reference proteome</keyword>
<reference evidence="7 8" key="1">
    <citation type="journal article" date="2019" name="Sci. Rep.">
        <title>Orb-weaving spider Araneus ventricosus genome elucidates the spidroin gene catalogue.</title>
        <authorList>
            <person name="Kono N."/>
            <person name="Nakamura H."/>
            <person name="Ohtoshi R."/>
            <person name="Moran D.A.P."/>
            <person name="Shinohara A."/>
            <person name="Yoshida Y."/>
            <person name="Fujiwara M."/>
            <person name="Mori M."/>
            <person name="Tomita M."/>
            <person name="Arakawa K."/>
        </authorList>
    </citation>
    <scope>NUCLEOTIDE SEQUENCE [LARGE SCALE GENOMIC DNA]</scope>
</reference>
<evidence type="ECO:0000313" key="8">
    <source>
        <dbReference type="Proteomes" id="UP000499080"/>
    </source>
</evidence>
<dbReference type="InterPro" id="IPR006612">
    <property type="entry name" value="THAP_Znf"/>
</dbReference>
<dbReference type="GO" id="GO:0003677">
    <property type="term" value="F:DNA binding"/>
    <property type="evidence" value="ECO:0007669"/>
    <property type="project" value="UniProtKB-UniRule"/>
</dbReference>
<dbReference type="SUPFAM" id="SSF57716">
    <property type="entry name" value="Glucocorticoid receptor-like (DNA-binding domain)"/>
    <property type="match status" value="1"/>
</dbReference>
<keyword evidence="2 5" id="KW-0863">Zinc-finger</keyword>
<feature type="domain" description="THAP-type" evidence="6">
    <location>
        <begin position="1"/>
        <end position="80"/>
    </location>
</feature>
<keyword evidence="3" id="KW-0862">Zinc</keyword>
<accession>A0A4Y2D491</accession>
<dbReference type="Pfam" id="PF05485">
    <property type="entry name" value="THAP"/>
    <property type="match status" value="1"/>
</dbReference>
<dbReference type="Proteomes" id="UP000499080">
    <property type="component" value="Unassembled WGS sequence"/>
</dbReference>
<organism evidence="7 8">
    <name type="scientific">Araneus ventricosus</name>
    <name type="common">Orbweaver spider</name>
    <name type="synonym">Epeira ventricosa</name>
    <dbReference type="NCBI Taxonomy" id="182803"/>
    <lineage>
        <taxon>Eukaryota</taxon>
        <taxon>Metazoa</taxon>
        <taxon>Ecdysozoa</taxon>
        <taxon>Arthropoda</taxon>
        <taxon>Chelicerata</taxon>
        <taxon>Arachnida</taxon>
        <taxon>Araneae</taxon>
        <taxon>Araneomorphae</taxon>
        <taxon>Entelegynae</taxon>
        <taxon>Araneoidea</taxon>
        <taxon>Araneidae</taxon>
        <taxon>Araneus</taxon>
    </lineage>
</organism>
<name>A0A4Y2D491_ARAVE</name>
<dbReference type="AlphaFoldDB" id="A0A4Y2D491"/>
<comment type="caution">
    <text evidence="7">The sequence shown here is derived from an EMBL/GenBank/DDBJ whole genome shotgun (WGS) entry which is preliminary data.</text>
</comment>
<evidence type="ECO:0000256" key="1">
    <source>
        <dbReference type="ARBA" id="ARBA00022723"/>
    </source>
</evidence>
<protein>
    <recommendedName>
        <fullName evidence="6">THAP-type domain-containing protein</fullName>
    </recommendedName>
</protein>
<dbReference type="GO" id="GO:0008270">
    <property type="term" value="F:zinc ion binding"/>
    <property type="evidence" value="ECO:0007669"/>
    <property type="project" value="UniProtKB-KW"/>
</dbReference>
<keyword evidence="4 5" id="KW-0238">DNA-binding</keyword>
<evidence type="ECO:0000256" key="4">
    <source>
        <dbReference type="ARBA" id="ARBA00023125"/>
    </source>
</evidence>
<dbReference type="PROSITE" id="PS50950">
    <property type="entry name" value="ZF_THAP"/>
    <property type="match status" value="1"/>
</dbReference>
<evidence type="ECO:0000313" key="7">
    <source>
        <dbReference type="EMBL" id="GBM10917.1"/>
    </source>
</evidence>
<keyword evidence="1" id="KW-0479">Metal-binding</keyword>
<sequence length="138" mass="15510">MPTYCAVGCSNNAKSGFKLYRLPVGKHNVERRKQWLLRIGRDKWIPNENSRLCEIYQQGTLWPSDRSRLRVRNPIPPKNRLCVGLVQTQSNVMGQTSSSCSGAEVLEMCVSVQESFSSSGRGVRLNIPFALLRNGTLI</sequence>
<evidence type="ECO:0000259" key="6">
    <source>
        <dbReference type="PROSITE" id="PS50950"/>
    </source>
</evidence>
<evidence type="ECO:0000256" key="5">
    <source>
        <dbReference type="PROSITE-ProRule" id="PRU00309"/>
    </source>
</evidence>
<evidence type="ECO:0000256" key="3">
    <source>
        <dbReference type="ARBA" id="ARBA00022833"/>
    </source>
</evidence>